<evidence type="ECO:0000256" key="1">
    <source>
        <dbReference type="SAM" id="MobiDB-lite"/>
    </source>
</evidence>
<feature type="compositionally biased region" description="Basic residues" evidence="1">
    <location>
        <begin position="230"/>
        <end position="239"/>
    </location>
</feature>
<proteinExistence type="predicted"/>
<organism evidence="2 3">
    <name type="scientific">Acrobeloides nanus</name>
    <dbReference type="NCBI Taxonomy" id="290746"/>
    <lineage>
        <taxon>Eukaryota</taxon>
        <taxon>Metazoa</taxon>
        <taxon>Ecdysozoa</taxon>
        <taxon>Nematoda</taxon>
        <taxon>Chromadorea</taxon>
        <taxon>Rhabditida</taxon>
        <taxon>Tylenchina</taxon>
        <taxon>Cephalobomorpha</taxon>
        <taxon>Cephaloboidea</taxon>
        <taxon>Cephalobidae</taxon>
        <taxon>Acrobeloides</taxon>
    </lineage>
</organism>
<name>A0A914BXI8_9BILA</name>
<protein>
    <submittedName>
        <fullName evidence="3">Uncharacterized protein</fullName>
    </submittedName>
</protein>
<sequence>MRKVRQRPQVQKFLSTELYEFVFEEPCLSSPSTSKEHDQRTWERFEENPAKNDDPDELTDKSSDEESIFGDGEINDQENFEFFQARAKIIATDIKCMRRFQEVEAMLAKKQREMLARFPNLKLEDEEHKEKLDDSTLTCARCRPIPKIYQNRTRPRLIRQNLTPNSSNQPSILPQKGKSLERHFIDYFWHDAHLSKDVLNQRKEMFQEVDYVKKDSKTLQKFFTSDESKKRKSPKKKKPTTPTTSPLKNRKQQLPKKTIISSPIHKKLLKKSLARKRKANHKPSRPPPILRRSEGKFVKDFFSQGWRLSHESNSKNRSIRNIQLPSNEIHEALAKLANEAHYDEIFIPT</sequence>
<feature type="region of interest" description="Disordered" evidence="1">
    <location>
        <begin position="223"/>
        <end position="261"/>
    </location>
</feature>
<dbReference type="WBParaSite" id="ACRNAN_Path_1225.g4779.t1">
    <property type="protein sequence ID" value="ACRNAN_Path_1225.g4779.t1"/>
    <property type="gene ID" value="ACRNAN_Path_1225.g4779"/>
</dbReference>
<feature type="compositionally biased region" description="Basic and acidic residues" evidence="1">
    <location>
        <begin position="34"/>
        <end position="64"/>
    </location>
</feature>
<evidence type="ECO:0000313" key="3">
    <source>
        <dbReference type="WBParaSite" id="ACRNAN_Path_1225.g4779.t1"/>
    </source>
</evidence>
<feature type="region of interest" description="Disordered" evidence="1">
    <location>
        <begin position="27"/>
        <end position="71"/>
    </location>
</feature>
<dbReference type="Proteomes" id="UP000887540">
    <property type="component" value="Unplaced"/>
</dbReference>
<dbReference type="AlphaFoldDB" id="A0A914BXI8"/>
<evidence type="ECO:0000313" key="2">
    <source>
        <dbReference type="Proteomes" id="UP000887540"/>
    </source>
</evidence>
<accession>A0A914BXI8</accession>
<reference evidence="3" key="1">
    <citation type="submission" date="2022-11" db="UniProtKB">
        <authorList>
            <consortium name="WormBaseParasite"/>
        </authorList>
    </citation>
    <scope>IDENTIFICATION</scope>
</reference>
<keyword evidence="2" id="KW-1185">Reference proteome</keyword>